<evidence type="ECO:0000256" key="1">
    <source>
        <dbReference type="SAM" id="SignalP"/>
    </source>
</evidence>
<dbReference type="Proteomes" id="UP000318186">
    <property type="component" value="Unassembled WGS sequence"/>
</dbReference>
<feature type="signal peptide" evidence="1">
    <location>
        <begin position="1"/>
        <end position="20"/>
    </location>
</feature>
<name>A0A561V347_9ACTN</name>
<proteinExistence type="predicted"/>
<feature type="chain" id="PRO_5039192352" evidence="1">
    <location>
        <begin position="21"/>
        <end position="308"/>
    </location>
</feature>
<gene>
    <name evidence="2" type="ORF">FHX80_114526</name>
</gene>
<dbReference type="AlphaFoldDB" id="A0A561V347"/>
<comment type="caution">
    <text evidence="2">The sequence shown here is derived from an EMBL/GenBank/DDBJ whole genome shotgun (WGS) entry which is preliminary data.</text>
</comment>
<dbReference type="EMBL" id="VIWW01000001">
    <property type="protein sequence ID" value="TWG06038.1"/>
    <property type="molecule type" value="Genomic_DNA"/>
</dbReference>
<sequence>MAPAGRGACCCCGAAGCAGAGAENSAAGTGVTGAGFTGAGLGPGRGPADGVEAAAGALLAGASAAAGFAAGTPGFGAAGRAAAAGEGAAGFTGAALRGAPGFAADLPAALPPGPCSASVNLRTTGASIVEDAERTNSPSSWSLAMTTLLSTPNSLASSYTRTLATSLLLGPGYRRTVATSWAYSSRTHRVLIAISTYFQLARYLTARGPVPFNFLRCHPLDEPLYRGGIERPLGLEGPGECPAANRQVETDRFGVYVCTPAGQRTARVRDACVPVRHDAQQLALGRSLPASHTGSLRASSGVRPARHV</sequence>
<protein>
    <submittedName>
        <fullName evidence="2">Uncharacterized protein</fullName>
    </submittedName>
</protein>
<evidence type="ECO:0000313" key="3">
    <source>
        <dbReference type="Proteomes" id="UP000318186"/>
    </source>
</evidence>
<reference evidence="2 3" key="1">
    <citation type="submission" date="2019-06" db="EMBL/GenBank/DDBJ databases">
        <title>Sequencing the genomes of 1000 actinobacteria strains.</title>
        <authorList>
            <person name="Klenk H.-P."/>
        </authorList>
    </citation>
    <scope>NUCLEOTIDE SEQUENCE [LARGE SCALE GENOMIC DNA]</scope>
    <source>
        <strain evidence="2 3">DSM 42059</strain>
    </source>
</reference>
<accession>A0A561V347</accession>
<dbReference type="PROSITE" id="PS51257">
    <property type="entry name" value="PROKAR_LIPOPROTEIN"/>
    <property type="match status" value="1"/>
</dbReference>
<organism evidence="2 3">
    <name type="scientific">Streptomyces brevispora</name>
    <dbReference type="NCBI Taxonomy" id="887462"/>
    <lineage>
        <taxon>Bacteria</taxon>
        <taxon>Bacillati</taxon>
        <taxon>Actinomycetota</taxon>
        <taxon>Actinomycetes</taxon>
        <taxon>Kitasatosporales</taxon>
        <taxon>Streptomycetaceae</taxon>
        <taxon>Streptomyces</taxon>
    </lineage>
</organism>
<evidence type="ECO:0000313" key="2">
    <source>
        <dbReference type="EMBL" id="TWG06038.1"/>
    </source>
</evidence>
<keyword evidence="1" id="KW-0732">Signal</keyword>